<name>A0A4R6Y6R8_9HYPH</name>
<feature type="transmembrane region" description="Helical" evidence="1">
    <location>
        <begin position="235"/>
        <end position="251"/>
    </location>
</feature>
<feature type="transmembrane region" description="Helical" evidence="1">
    <location>
        <begin position="318"/>
        <end position="337"/>
    </location>
</feature>
<gene>
    <name evidence="3" type="ORF">DES43_1675</name>
</gene>
<accession>A0A4R6Y6R8</accession>
<evidence type="ECO:0000256" key="1">
    <source>
        <dbReference type="SAM" id="Phobius"/>
    </source>
</evidence>
<feature type="transmembrane region" description="Helical" evidence="1">
    <location>
        <begin position="280"/>
        <end position="298"/>
    </location>
</feature>
<organism evidence="3 4">
    <name type="scientific">Aquamicrobium defluvii</name>
    <dbReference type="NCBI Taxonomy" id="69279"/>
    <lineage>
        <taxon>Bacteria</taxon>
        <taxon>Pseudomonadati</taxon>
        <taxon>Pseudomonadota</taxon>
        <taxon>Alphaproteobacteria</taxon>
        <taxon>Hyphomicrobiales</taxon>
        <taxon>Phyllobacteriaceae</taxon>
        <taxon>Aquamicrobium</taxon>
    </lineage>
</organism>
<feature type="transmembrane region" description="Helical" evidence="1">
    <location>
        <begin position="168"/>
        <end position="188"/>
    </location>
</feature>
<reference evidence="3 4" key="1">
    <citation type="submission" date="2019-03" db="EMBL/GenBank/DDBJ databases">
        <title>Genomic Encyclopedia of Type Strains, Phase IV (KMG-IV): sequencing the most valuable type-strain genomes for metagenomic binning, comparative biology and taxonomic classification.</title>
        <authorList>
            <person name="Goeker M."/>
        </authorList>
    </citation>
    <scope>NUCLEOTIDE SEQUENCE [LARGE SCALE GENOMIC DNA]</scope>
    <source>
        <strain evidence="3 4">DSM 11603</strain>
    </source>
</reference>
<dbReference type="PANTHER" id="PTHR35342">
    <property type="entry name" value="TRICARBOXYLIC TRANSPORT PROTEIN"/>
    <property type="match status" value="1"/>
</dbReference>
<keyword evidence="1" id="KW-0472">Membrane</keyword>
<feature type="transmembrane region" description="Helical" evidence="1">
    <location>
        <begin position="51"/>
        <end position="71"/>
    </location>
</feature>
<keyword evidence="1" id="KW-0812">Transmembrane</keyword>
<dbReference type="OrthoDB" id="9806425at2"/>
<comment type="caution">
    <text evidence="3">The sequence shown here is derived from an EMBL/GenBank/DDBJ whole genome shotgun (WGS) entry which is preliminary data.</text>
</comment>
<feature type="transmembrane region" description="Helical" evidence="1">
    <location>
        <begin position="200"/>
        <end position="228"/>
    </location>
</feature>
<dbReference type="AlphaFoldDB" id="A0A4R6Y6R8"/>
<dbReference type="Pfam" id="PF01970">
    <property type="entry name" value="TctA"/>
    <property type="match status" value="1"/>
</dbReference>
<feature type="domain" description="DUF112" evidence="2">
    <location>
        <begin position="4"/>
        <end position="285"/>
    </location>
</feature>
<sequence>MTFVLLLFCTFGANRYAILSMLLGLMLGTVGPDPLRGEPRYDFNLFALSDGLDFIVVAIGLLGVGEVLASWDSRTAKLESSGWRDALPRWHEIRTTLGTMIRAGLVGFGMGILPGAGTAAASFMAYTIEKRLSRFGHEFGTGRIEGVAAPESANNAAVAGALVPMLTLGIPGSASTALMLAALVVAGIPPGPLLFTEHPALVWGVIASLFIANVVLVFLSIVMIPLFVKVSSIQYVYIFPIIIMFAVVGAYSVNGDMFEVWLMIGFGVAGYLCKRVGIPLAPMILGLVLGPLTETSLAQSLAMSRGDVMIFIERPVSLGLLIACVAPFAVISAYRILRRRAGIEPA</sequence>
<dbReference type="InterPro" id="IPR002823">
    <property type="entry name" value="DUF112_TM"/>
</dbReference>
<keyword evidence="1" id="KW-1133">Transmembrane helix</keyword>
<evidence type="ECO:0000259" key="2">
    <source>
        <dbReference type="Pfam" id="PF01970"/>
    </source>
</evidence>
<keyword evidence="4" id="KW-1185">Reference proteome</keyword>
<dbReference type="EMBL" id="SNZF01000067">
    <property type="protein sequence ID" value="TDR27763.1"/>
    <property type="molecule type" value="Genomic_DNA"/>
</dbReference>
<proteinExistence type="predicted"/>
<dbReference type="PANTHER" id="PTHR35342:SF5">
    <property type="entry name" value="TRICARBOXYLIC TRANSPORT PROTEIN"/>
    <property type="match status" value="1"/>
</dbReference>
<evidence type="ECO:0000313" key="4">
    <source>
        <dbReference type="Proteomes" id="UP000294958"/>
    </source>
</evidence>
<protein>
    <submittedName>
        <fullName evidence="3">Tripartite tricarboxylate transporter TctA family protein</fullName>
    </submittedName>
</protein>
<evidence type="ECO:0000313" key="3">
    <source>
        <dbReference type="EMBL" id="TDR27763.1"/>
    </source>
</evidence>
<dbReference type="Proteomes" id="UP000294958">
    <property type="component" value="Unassembled WGS sequence"/>
</dbReference>